<gene>
    <name evidence="15" type="ORF">NQ317_000137</name>
</gene>
<dbReference type="PANTHER" id="PTHR46600">
    <property type="entry name" value="THAP DOMAIN-CONTAINING"/>
    <property type="match status" value="1"/>
</dbReference>
<dbReference type="PANTHER" id="PTHR46600:SF1">
    <property type="entry name" value="THAP DOMAIN-CONTAINING PROTEIN 1"/>
    <property type="match status" value="1"/>
</dbReference>
<dbReference type="InterPro" id="IPR026516">
    <property type="entry name" value="THAP1/10"/>
</dbReference>
<evidence type="ECO:0000256" key="11">
    <source>
        <dbReference type="ARBA" id="ARBA00023306"/>
    </source>
</evidence>
<keyword evidence="13" id="KW-0496">Mitochondrion</keyword>
<keyword evidence="9" id="KW-0804">Transcription</keyword>
<comment type="similarity">
    <text evidence="13">Belongs to the SURF1 family.</text>
</comment>
<dbReference type="SUPFAM" id="SSF57716">
    <property type="entry name" value="Glucocorticoid receptor-like (DNA-binding domain)"/>
    <property type="match status" value="1"/>
</dbReference>
<evidence type="ECO:0000256" key="9">
    <source>
        <dbReference type="ARBA" id="ARBA00023163"/>
    </source>
</evidence>
<dbReference type="SMART" id="SM00692">
    <property type="entry name" value="DM3"/>
    <property type="match status" value="1"/>
</dbReference>
<dbReference type="EMBL" id="JAPWTJ010000182">
    <property type="protein sequence ID" value="KAJ8981461.1"/>
    <property type="molecule type" value="Genomic_DNA"/>
</dbReference>
<accession>A0ABQ9JUD8</accession>
<dbReference type="Pfam" id="PF05485">
    <property type="entry name" value="THAP"/>
    <property type="match status" value="1"/>
</dbReference>
<proteinExistence type="inferred from homology"/>
<evidence type="ECO:0000256" key="5">
    <source>
        <dbReference type="ARBA" id="ARBA00022833"/>
    </source>
</evidence>
<keyword evidence="5" id="KW-0862">Zinc</keyword>
<dbReference type="InterPro" id="IPR006612">
    <property type="entry name" value="THAP_Znf"/>
</dbReference>
<evidence type="ECO:0000256" key="3">
    <source>
        <dbReference type="ARBA" id="ARBA00022723"/>
    </source>
</evidence>
<evidence type="ECO:0000256" key="2">
    <source>
        <dbReference type="ARBA" id="ARBA00006177"/>
    </source>
</evidence>
<evidence type="ECO:0000313" key="16">
    <source>
        <dbReference type="Proteomes" id="UP001162164"/>
    </source>
</evidence>
<evidence type="ECO:0000313" key="15">
    <source>
        <dbReference type="EMBL" id="KAJ8981461.1"/>
    </source>
</evidence>
<keyword evidence="16" id="KW-1185">Reference proteome</keyword>
<keyword evidence="4 12" id="KW-0863">Zinc-finger</keyword>
<comment type="subcellular location">
    <subcellularLocation>
        <location evidence="13">Mitochondrion inner membrane</location>
        <topology evidence="13">Multi-pass membrane protein</topology>
    </subcellularLocation>
    <subcellularLocation>
        <location evidence="1">Nucleus</location>
        <location evidence="1">Nucleoplasm</location>
    </subcellularLocation>
</comment>
<evidence type="ECO:0000256" key="13">
    <source>
        <dbReference type="RuleBase" id="RU363076"/>
    </source>
</evidence>
<comment type="caution">
    <text evidence="15">The sequence shown here is derived from an EMBL/GenBank/DDBJ whole genome shotgun (WGS) entry which is preliminary data.</text>
</comment>
<dbReference type="Proteomes" id="UP001162164">
    <property type="component" value="Unassembled WGS sequence"/>
</dbReference>
<dbReference type="PROSITE" id="PS50950">
    <property type="entry name" value="ZF_THAP"/>
    <property type="match status" value="1"/>
</dbReference>
<keyword evidence="7" id="KW-0175">Coiled coil</keyword>
<keyword evidence="13" id="KW-0472">Membrane</keyword>
<feature type="domain" description="THAP-type" evidence="14">
    <location>
        <begin position="1"/>
        <end position="67"/>
    </location>
</feature>
<evidence type="ECO:0000256" key="7">
    <source>
        <dbReference type="ARBA" id="ARBA00023054"/>
    </source>
</evidence>
<dbReference type="SMART" id="SM00980">
    <property type="entry name" value="THAP"/>
    <property type="match status" value="1"/>
</dbReference>
<evidence type="ECO:0000256" key="12">
    <source>
        <dbReference type="PROSITE-ProRule" id="PRU00309"/>
    </source>
</evidence>
<evidence type="ECO:0000256" key="6">
    <source>
        <dbReference type="ARBA" id="ARBA00023015"/>
    </source>
</evidence>
<keyword evidence="6" id="KW-0805">Transcription regulation</keyword>
<comment type="function">
    <text evidence="13">Probably involved in the biogenesis of the COX complex.</text>
</comment>
<name>A0ABQ9JUD8_9CUCU</name>
<dbReference type="InterPro" id="IPR002994">
    <property type="entry name" value="Surf1/Shy1"/>
</dbReference>
<comment type="similarity">
    <text evidence="2">Belongs to the THAP1 family.</text>
</comment>
<evidence type="ECO:0000256" key="1">
    <source>
        <dbReference type="ARBA" id="ARBA00004642"/>
    </source>
</evidence>
<keyword evidence="3" id="KW-0479">Metal-binding</keyword>
<keyword evidence="8 12" id="KW-0238">DNA-binding</keyword>
<dbReference type="PROSITE" id="PS50895">
    <property type="entry name" value="SURF1"/>
    <property type="match status" value="1"/>
</dbReference>
<keyword evidence="10" id="KW-0539">Nucleus</keyword>
<protein>
    <recommendedName>
        <fullName evidence="13">SURF1-like protein</fullName>
    </recommendedName>
</protein>
<organism evidence="15 16">
    <name type="scientific">Molorchus minor</name>
    <dbReference type="NCBI Taxonomy" id="1323400"/>
    <lineage>
        <taxon>Eukaryota</taxon>
        <taxon>Metazoa</taxon>
        <taxon>Ecdysozoa</taxon>
        <taxon>Arthropoda</taxon>
        <taxon>Hexapoda</taxon>
        <taxon>Insecta</taxon>
        <taxon>Pterygota</taxon>
        <taxon>Neoptera</taxon>
        <taxon>Endopterygota</taxon>
        <taxon>Coleoptera</taxon>
        <taxon>Polyphaga</taxon>
        <taxon>Cucujiformia</taxon>
        <taxon>Chrysomeloidea</taxon>
        <taxon>Cerambycidae</taxon>
        <taxon>Lamiinae</taxon>
        <taxon>Monochamini</taxon>
        <taxon>Molorchus</taxon>
    </lineage>
</organism>
<keyword evidence="11" id="KW-0131">Cell cycle</keyword>
<evidence type="ECO:0000256" key="10">
    <source>
        <dbReference type="ARBA" id="ARBA00023242"/>
    </source>
</evidence>
<evidence type="ECO:0000259" key="14">
    <source>
        <dbReference type="PROSITE" id="PS50950"/>
    </source>
</evidence>
<dbReference type="Pfam" id="PF02104">
    <property type="entry name" value="SURF1"/>
    <property type="match status" value="1"/>
</dbReference>
<sequence>MELSFFRFPKDPIRCSIWLRNCGRADLNLSPEALYSAYVVCSLHFENEMFSSLLKNRLKKNAVPTLFDFVLGKSSKIITSTSILETPSEPVHKSTIVSAPMAVPVSVSGETPITTGRTVETSSELLAEIQPQQLEEKKQFFFGDLQQMSAATGSLPIFLDATNDFDVPDGPIGGQTRVSLRNEHLSYILTWFALGTATSYMWYTRFIK</sequence>
<evidence type="ECO:0000256" key="4">
    <source>
        <dbReference type="ARBA" id="ARBA00022771"/>
    </source>
</evidence>
<keyword evidence="13" id="KW-0999">Mitochondrion inner membrane</keyword>
<evidence type="ECO:0000256" key="8">
    <source>
        <dbReference type="ARBA" id="ARBA00023125"/>
    </source>
</evidence>
<reference evidence="15" key="1">
    <citation type="journal article" date="2023" name="Insect Mol. Biol.">
        <title>Genome sequencing provides insights into the evolution of gene families encoding plant cell wall-degrading enzymes in longhorned beetles.</title>
        <authorList>
            <person name="Shin N.R."/>
            <person name="Okamura Y."/>
            <person name="Kirsch R."/>
            <person name="Pauchet Y."/>
        </authorList>
    </citation>
    <scope>NUCLEOTIDE SEQUENCE</scope>
    <source>
        <strain evidence="15">MMC_N1</strain>
    </source>
</reference>